<feature type="domain" description="M23ase beta-sheet core" evidence="1">
    <location>
        <begin position="157"/>
        <end position="253"/>
    </location>
</feature>
<evidence type="ECO:0000259" key="1">
    <source>
        <dbReference type="Pfam" id="PF01551"/>
    </source>
</evidence>
<reference evidence="2 3" key="1">
    <citation type="submission" date="2020-08" db="EMBL/GenBank/DDBJ databases">
        <title>Genome public.</title>
        <authorList>
            <person name="Liu C."/>
            <person name="Sun Q."/>
        </authorList>
    </citation>
    <scope>NUCLEOTIDE SEQUENCE [LARGE SCALE GENOMIC DNA]</scope>
    <source>
        <strain evidence="2 3">BX4</strain>
    </source>
</reference>
<dbReference type="EMBL" id="JACOOZ010000007">
    <property type="protein sequence ID" value="MBC5668352.1"/>
    <property type="molecule type" value="Genomic_DNA"/>
</dbReference>
<evidence type="ECO:0000313" key="2">
    <source>
        <dbReference type="EMBL" id="MBC5668352.1"/>
    </source>
</evidence>
<dbReference type="InterPro" id="IPR016047">
    <property type="entry name" value="M23ase_b-sheet_dom"/>
</dbReference>
<gene>
    <name evidence="2" type="ORF">H8S00_10185</name>
</gene>
<dbReference type="InterPro" id="IPR011055">
    <property type="entry name" value="Dup_hybrid_motif"/>
</dbReference>
<dbReference type="Gene3D" id="2.70.70.10">
    <property type="entry name" value="Glucose Permease (Domain IIA)"/>
    <property type="match status" value="1"/>
</dbReference>
<evidence type="ECO:0000313" key="3">
    <source>
        <dbReference type="Proteomes" id="UP000597877"/>
    </source>
</evidence>
<dbReference type="Pfam" id="PF01551">
    <property type="entry name" value="Peptidase_M23"/>
    <property type="match status" value="1"/>
</dbReference>
<dbReference type="InterPro" id="IPR050570">
    <property type="entry name" value="Cell_wall_metabolism_enzyme"/>
</dbReference>
<keyword evidence="3" id="KW-1185">Reference proteome</keyword>
<dbReference type="CDD" id="cd12797">
    <property type="entry name" value="M23_peptidase"/>
    <property type="match status" value="1"/>
</dbReference>
<accession>A0ABR7F588</accession>
<proteinExistence type="predicted"/>
<dbReference type="PANTHER" id="PTHR21666:SF270">
    <property type="entry name" value="MUREIN HYDROLASE ACTIVATOR ENVC"/>
    <property type="match status" value="1"/>
</dbReference>
<dbReference type="RefSeq" id="WP_021952134.1">
    <property type="nucleotide sequence ID" value="NZ_JACOOZ010000007.1"/>
</dbReference>
<dbReference type="PANTHER" id="PTHR21666">
    <property type="entry name" value="PEPTIDASE-RELATED"/>
    <property type="match status" value="1"/>
</dbReference>
<sequence length="261" mass="28148">MDKKFIAAIVVCVMALTVVATGTYFIGQKGQRNVVNLKKAENVATTADDKNVEAAQNVVEETTTEGDRVADLESYFGTVKNDTNVADANKVVDENTESNAKGDDYMYGLSEAAAAQIKSLKFDKNSKLLWPVEGSILIPYDMESTVYYSTLNEYKCNPGIVIQSAKGTAIKAAAAGVITAIDEDDELGVCINQAIGNGYIATYGQIVNPEVAAGDYVEAGQTIAYVNSPTRYYTKEGDNVYFGIAKDGETVDPLNFINYED</sequence>
<organism evidence="2 3">
    <name type="scientific">Eubacterium segne</name>
    <dbReference type="NCBI Taxonomy" id="2763045"/>
    <lineage>
        <taxon>Bacteria</taxon>
        <taxon>Bacillati</taxon>
        <taxon>Bacillota</taxon>
        <taxon>Clostridia</taxon>
        <taxon>Eubacteriales</taxon>
        <taxon>Eubacteriaceae</taxon>
        <taxon>Eubacterium</taxon>
    </lineage>
</organism>
<name>A0ABR7F588_9FIRM</name>
<dbReference type="SUPFAM" id="SSF51261">
    <property type="entry name" value="Duplicated hybrid motif"/>
    <property type="match status" value="1"/>
</dbReference>
<dbReference type="Proteomes" id="UP000597877">
    <property type="component" value="Unassembled WGS sequence"/>
</dbReference>
<protein>
    <submittedName>
        <fullName evidence="2">Peptidoglycan DD-metalloendopeptidase family protein</fullName>
    </submittedName>
</protein>
<comment type="caution">
    <text evidence="2">The sequence shown here is derived from an EMBL/GenBank/DDBJ whole genome shotgun (WGS) entry which is preliminary data.</text>
</comment>